<feature type="transmembrane region" description="Helical" evidence="1">
    <location>
        <begin position="9"/>
        <end position="28"/>
    </location>
</feature>
<accession>A0A1G2HU04</accession>
<keyword evidence="1" id="KW-1133">Transmembrane helix</keyword>
<proteinExistence type="predicted"/>
<comment type="caution">
    <text evidence="3">The sequence shown here is derived from an EMBL/GenBank/DDBJ whole genome shotgun (WGS) entry which is preliminary data.</text>
</comment>
<evidence type="ECO:0000313" key="4">
    <source>
        <dbReference type="Proteomes" id="UP000178774"/>
    </source>
</evidence>
<sequence>MYGFYQHPVNFFVLLAILSVWELVWKGFGLWHSSQYRQKGWFIAMLLLNTAGLLPIIYLLWFKPKRKRETPLKSATKSVRKKK</sequence>
<gene>
    <name evidence="3" type="ORF">A2822_04970</name>
</gene>
<feature type="domain" description="DUF5652" evidence="2">
    <location>
        <begin position="11"/>
        <end position="69"/>
    </location>
</feature>
<evidence type="ECO:0000259" key="2">
    <source>
        <dbReference type="Pfam" id="PF18893"/>
    </source>
</evidence>
<evidence type="ECO:0000256" key="1">
    <source>
        <dbReference type="SAM" id="Phobius"/>
    </source>
</evidence>
<protein>
    <recommendedName>
        <fullName evidence="2">DUF5652 domain-containing protein</fullName>
    </recommendedName>
</protein>
<dbReference type="Proteomes" id="UP000178774">
    <property type="component" value="Unassembled WGS sequence"/>
</dbReference>
<evidence type="ECO:0000313" key="3">
    <source>
        <dbReference type="EMBL" id="OGZ65711.1"/>
    </source>
</evidence>
<keyword evidence="1" id="KW-0812">Transmembrane</keyword>
<dbReference type="InterPro" id="IPR043712">
    <property type="entry name" value="DUF5652"/>
</dbReference>
<feature type="transmembrane region" description="Helical" evidence="1">
    <location>
        <begin position="40"/>
        <end position="61"/>
    </location>
</feature>
<name>A0A1G2HU04_9BACT</name>
<dbReference type="Pfam" id="PF18893">
    <property type="entry name" value="DUF5652"/>
    <property type="match status" value="1"/>
</dbReference>
<reference evidence="3 4" key="1">
    <citation type="journal article" date="2016" name="Nat. Commun.">
        <title>Thousands of microbial genomes shed light on interconnected biogeochemical processes in an aquifer system.</title>
        <authorList>
            <person name="Anantharaman K."/>
            <person name="Brown C.T."/>
            <person name="Hug L.A."/>
            <person name="Sharon I."/>
            <person name="Castelle C.J."/>
            <person name="Probst A.J."/>
            <person name="Thomas B.C."/>
            <person name="Singh A."/>
            <person name="Wilkins M.J."/>
            <person name="Karaoz U."/>
            <person name="Brodie E.L."/>
            <person name="Williams K.H."/>
            <person name="Hubbard S.S."/>
            <person name="Banfield J.F."/>
        </authorList>
    </citation>
    <scope>NUCLEOTIDE SEQUENCE [LARGE SCALE GENOMIC DNA]</scope>
</reference>
<organism evidence="3 4">
    <name type="scientific">Candidatus Staskawiczbacteria bacterium RIFCSPHIGHO2_01_FULL_41_41</name>
    <dbReference type="NCBI Taxonomy" id="1802203"/>
    <lineage>
        <taxon>Bacteria</taxon>
        <taxon>Candidatus Staskawicziibacteriota</taxon>
    </lineage>
</organism>
<keyword evidence="1" id="KW-0472">Membrane</keyword>
<dbReference type="AlphaFoldDB" id="A0A1G2HU04"/>
<dbReference type="EMBL" id="MHOP01000017">
    <property type="protein sequence ID" value="OGZ65711.1"/>
    <property type="molecule type" value="Genomic_DNA"/>
</dbReference>